<comment type="caution">
    <text evidence="15">The sequence shown here is derived from an EMBL/GenBank/DDBJ whole genome shotgun (WGS) entry which is preliminary data.</text>
</comment>
<dbReference type="OrthoDB" id="139172at2"/>
<keyword evidence="5 13" id="KW-1003">Cell membrane</keyword>
<keyword evidence="9 14" id="KW-1133">Transmembrane helix</keyword>
<feature type="transmembrane region" description="Helical" evidence="14">
    <location>
        <begin position="109"/>
        <end position="127"/>
    </location>
</feature>
<feature type="transmembrane region" description="Helical" evidence="14">
    <location>
        <begin position="346"/>
        <end position="371"/>
    </location>
</feature>
<evidence type="ECO:0000256" key="12">
    <source>
        <dbReference type="ARBA" id="ARBA00031030"/>
    </source>
</evidence>
<evidence type="ECO:0000256" key="5">
    <source>
        <dbReference type="ARBA" id="ARBA00022475"/>
    </source>
</evidence>
<dbReference type="InterPro" id="IPR051085">
    <property type="entry name" value="MB_O-acyltransferase"/>
</dbReference>
<dbReference type="GO" id="GO:0042121">
    <property type="term" value="P:alginic acid biosynthetic process"/>
    <property type="evidence" value="ECO:0007669"/>
    <property type="project" value="UniProtKB-KW"/>
</dbReference>
<evidence type="ECO:0000256" key="7">
    <source>
        <dbReference type="ARBA" id="ARBA00022692"/>
    </source>
</evidence>
<evidence type="ECO:0000256" key="14">
    <source>
        <dbReference type="SAM" id="Phobius"/>
    </source>
</evidence>
<accession>A0A2S6N7H4</accession>
<comment type="subcellular location">
    <subcellularLocation>
        <location evidence="1">Cell membrane</location>
        <topology evidence="1">Multi-pass membrane protein</topology>
    </subcellularLocation>
</comment>
<organism evidence="15 16">
    <name type="scientific">Rhodoblastus sphagnicola</name>
    <dbReference type="NCBI Taxonomy" id="333368"/>
    <lineage>
        <taxon>Bacteria</taxon>
        <taxon>Pseudomonadati</taxon>
        <taxon>Pseudomonadota</taxon>
        <taxon>Alphaproteobacteria</taxon>
        <taxon>Hyphomicrobiales</taxon>
        <taxon>Rhodoblastaceae</taxon>
        <taxon>Rhodoblastus</taxon>
    </lineage>
</organism>
<evidence type="ECO:0000256" key="1">
    <source>
        <dbReference type="ARBA" id="ARBA00004651"/>
    </source>
</evidence>
<evidence type="ECO:0000256" key="6">
    <source>
        <dbReference type="ARBA" id="ARBA00022679"/>
    </source>
</evidence>
<dbReference type="PIRSF" id="PIRSF500217">
    <property type="entry name" value="AlgI"/>
    <property type="match status" value="1"/>
</dbReference>
<protein>
    <recommendedName>
        <fullName evidence="4">Probable alginate O-acetylase AlgI</fullName>
    </recommendedName>
    <alternativeName>
        <fullName evidence="12">Alginate biosynthesis protein AlgI</fullName>
    </alternativeName>
</protein>
<dbReference type="AlphaFoldDB" id="A0A2S6N7H4"/>
<dbReference type="InterPro" id="IPR028362">
    <property type="entry name" value="AlgI"/>
</dbReference>
<feature type="transmembrane region" description="Helical" evidence="14">
    <location>
        <begin position="39"/>
        <end position="58"/>
    </location>
</feature>
<keyword evidence="10 13" id="KW-0472">Membrane</keyword>
<evidence type="ECO:0000256" key="3">
    <source>
        <dbReference type="ARBA" id="ARBA00010323"/>
    </source>
</evidence>
<feature type="transmembrane region" description="Helical" evidence="14">
    <location>
        <begin position="404"/>
        <end position="427"/>
    </location>
</feature>
<keyword evidence="6 13" id="KW-0808">Transferase</keyword>
<dbReference type="PANTHER" id="PTHR13285:SF23">
    <property type="entry name" value="TEICHOIC ACID D-ALANYLTRANSFERASE"/>
    <property type="match status" value="1"/>
</dbReference>
<evidence type="ECO:0000256" key="4">
    <source>
        <dbReference type="ARBA" id="ARBA00016084"/>
    </source>
</evidence>
<dbReference type="GO" id="GO:0016746">
    <property type="term" value="F:acyltransferase activity"/>
    <property type="evidence" value="ECO:0007669"/>
    <property type="project" value="UniProtKB-KW"/>
</dbReference>
<comment type="pathway">
    <text evidence="2">Glycan biosynthesis; alginate biosynthesis.</text>
</comment>
<feature type="transmembrane region" description="Helical" evidence="14">
    <location>
        <begin position="303"/>
        <end position="326"/>
    </location>
</feature>
<keyword evidence="7 14" id="KW-0812">Transmembrane</keyword>
<evidence type="ECO:0000313" key="15">
    <source>
        <dbReference type="EMBL" id="PPQ30554.1"/>
    </source>
</evidence>
<evidence type="ECO:0000256" key="8">
    <source>
        <dbReference type="ARBA" id="ARBA00022841"/>
    </source>
</evidence>
<dbReference type="GO" id="GO:0005886">
    <property type="term" value="C:plasma membrane"/>
    <property type="evidence" value="ECO:0007669"/>
    <property type="project" value="UniProtKB-SubCell"/>
</dbReference>
<dbReference type="Proteomes" id="UP000239089">
    <property type="component" value="Unassembled WGS sequence"/>
</dbReference>
<sequence>MDLRSSLRFNPSESQLFQRKPPCGRLVPLTFYAWWDVRLVGLLLASILTNYAVGVRIAGAREGAPGRARVWLIAGIALNLGCLLYFKYMNWLIDTFNLLAGVHLDVAKIVLPLGISFYTFTQIAFLVDSFSGKVKERNFPNYLLFVTYFPHLIAGPVLHHAEMMPQFADPSNKRVSLENVAFGLALFLIGAIKKVGLADSVAPIADQIFDGAGPLNAVEAWRGALGYTVQIYFDFSGYTDMALGISRLFNINLPLNFNSPYQSRSIVEFWRRWHMSLSRFLRDYLYIALGGNRKGPVRRYLNLFATMALGGLWHGAGWTFLIWGALHGAYLIVDHAIRALARALGVAWRAWMAPFTQAATLLAVVVGWVFFRATSLDGALRVLHGMVRFDAPPGDGVVREVPQALFGALAGSDWAWIAALLALTLFAPNSQRIIGWAERLRAPPWPGARLAPLAFTGFATTLLLFVVSLSGMRHGVSPFIYFNF</sequence>
<evidence type="ECO:0000256" key="11">
    <source>
        <dbReference type="ARBA" id="ARBA00023315"/>
    </source>
</evidence>
<keyword evidence="11 13" id="KW-0012">Acyltransferase</keyword>
<name>A0A2S6N7H4_9HYPH</name>
<gene>
    <name evidence="15" type="ORF">CCR94_12125</name>
</gene>
<feature type="transmembrane region" description="Helical" evidence="14">
    <location>
        <begin position="139"/>
        <end position="159"/>
    </location>
</feature>
<feature type="transmembrane region" description="Helical" evidence="14">
    <location>
        <begin position="179"/>
        <end position="197"/>
    </location>
</feature>
<comment type="similarity">
    <text evidence="3 13">Belongs to the membrane-bound acyltransferase family.</text>
</comment>
<dbReference type="InterPro" id="IPR024194">
    <property type="entry name" value="Ac/AlaTfrase_AlgI/DltB"/>
</dbReference>
<dbReference type="InterPro" id="IPR004299">
    <property type="entry name" value="MBOAT_fam"/>
</dbReference>
<evidence type="ECO:0000256" key="2">
    <source>
        <dbReference type="ARBA" id="ARBA00005182"/>
    </source>
</evidence>
<feature type="transmembrane region" description="Helical" evidence="14">
    <location>
        <begin position="447"/>
        <end position="467"/>
    </location>
</feature>
<keyword evidence="16" id="KW-1185">Reference proteome</keyword>
<dbReference type="EMBL" id="NHSJ01000075">
    <property type="protein sequence ID" value="PPQ30554.1"/>
    <property type="molecule type" value="Genomic_DNA"/>
</dbReference>
<dbReference type="PANTHER" id="PTHR13285">
    <property type="entry name" value="ACYLTRANSFERASE"/>
    <property type="match status" value="1"/>
</dbReference>
<reference evidence="15 16" key="1">
    <citation type="journal article" date="2018" name="Arch. Microbiol.">
        <title>New insights into the metabolic potential of the phototrophic purple bacterium Rhodopila globiformis DSM 161(T) from its draft genome sequence and evidence for a vanadium-dependent nitrogenase.</title>
        <authorList>
            <person name="Imhoff J.F."/>
            <person name="Rahn T."/>
            <person name="Kunzel S."/>
            <person name="Neulinger S.C."/>
        </authorList>
    </citation>
    <scope>NUCLEOTIDE SEQUENCE [LARGE SCALE GENOMIC DNA]</scope>
    <source>
        <strain evidence="15 16">DSM 16996</strain>
    </source>
</reference>
<evidence type="ECO:0000256" key="10">
    <source>
        <dbReference type="ARBA" id="ARBA00023136"/>
    </source>
</evidence>
<evidence type="ECO:0000256" key="13">
    <source>
        <dbReference type="PIRNR" id="PIRNR016636"/>
    </source>
</evidence>
<evidence type="ECO:0000256" key="9">
    <source>
        <dbReference type="ARBA" id="ARBA00022989"/>
    </source>
</evidence>
<dbReference type="PIRSF" id="PIRSF016636">
    <property type="entry name" value="AlgI_DltB"/>
    <property type="match status" value="1"/>
</dbReference>
<dbReference type="Pfam" id="PF03062">
    <property type="entry name" value="MBOAT"/>
    <property type="match status" value="1"/>
</dbReference>
<evidence type="ECO:0000313" key="16">
    <source>
        <dbReference type="Proteomes" id="UP000239089"/>
    </source>
</evidence>
<feature type="transmembrane region" description="Helical" evidence="14">
    <location>
        <begin position="70"/>
        <end position="89"/>
    </location>
</feature>
<keyword evidence="8" id="KW-0016">Alginate biosynthesis</keyword>
<proteinExistence type="inferred from homology"/>